<evidence type="ECO:0000313" key="1">
    <source>
        <dbReference type="EMBL" id="RMX52604.1"/>
    </source>
</evidence>
<accession>A0A3M6UGG6</accession>
<organism evidence="1 2">
    <name type="scientific">Pocillopora damicornis</name>
    <name type="common">Cauliflower coral</name>
    <name type="synonym">Millepora damicornis</name>
    <dbReference type="NCBI Taxonomy" id="46731"/>
    <lineage>
        <taxon>Eukaryota</taxon>
        <taxon>Metazoa</taxon>
        <taxon>Cnidaria</taxon>
        <taxon>Anthozoa</taxon>
        <taxon>Hexacorallia</taxon>
        <taxon>Scleractinia</taxon>
        <taxon>Astrocoeniina</taxon>
        <taxon>Pocilloporidae</taxon>
        <taxon>Pocillopora</taxon>
    </lineage>
</organism>
<keyword evidence="2" id="KW-1185">Reference proteome</keyword>
<evidence type="ECO:0000313" key="2">
    <source>
        <dbReference type="Proteomes" id="UP000275408"/>
    </source>
</evidence>
<dbReference type="EMBL" id="RCHS01001598">
    <property type="protein sequence ID" value="RMX52604.1"/>
    <property type="molecule type" value="Genomic_DNA"/>
</dbReference>
<comment type="caution">
    <text evidence="1">The sequence shown here is derived from an EMBL/GenBank/DDBJ whole genome shotgun (WGS) entry which is preliminary data.</text>
</comment>
<name>A0A3M6UGG6_POCDA</name>
<dbReference type="Proteomes" id="UP000275408">
    <property type="component" value="Unassembled WGS sequence"/>
</dbReference>
<proteinExistence type="predicted"/>
<protein>
    <submittedName>
        <fullName evidence="1">Uncharacterized protein</fullName>
    </submittedName>
</protein>
<gene>
    <name evidence="1" type="ORF">pdam_00016872</name>
</gene>
<dbReference type="AlphaFoldDB" id="A0A3M6UGG6"/>
<reference evidence="1 2" key="1">
    <citation type="journal article" date="2018" name="Sci. Rep.">
        <title>Comparative analysis of the Pocillopora damicornis genome highlights role of immune system in coral evolution.</title>
        <authorList>
            <person name="Cunning R."/>
            <person name="Bay R.A."/>
            <person name="Gillette P."/>
            <person name="Baker A.C."/>
            <person name="Traylor-Knowles N."/>
        </authorList>
    </citation>
    <scope>NUCLEOTIDE SEQUENCE [LARGE SCALE GENOMIC DNA]</scope>
    <source>
        <strain evidence="1">RSMAS</strain>
        <tissue evidence="1">Whole animal</tissue>
    </source>
</reference>
<sequence length="251" mass="28369">MSSVNVIFSIFGKGLLYHVIACDVLSGTHRQNIHKLQLMQNFAFRILTDTRKYDNTTQALKALGWPTIEEQLRLCNVTMIGSIFSCNIGKRSTSHVFNLRKTEDLNLPKCRTAAAKHGFFYRAAKARNNLISSSNLKLFLYQEERRSKLHKITAVNTPRQESQCTITPVQPFKEKLPNADKEPTTKKPANILDTSNIKKVGEIKLSQTFKMYNDRSEFSTSEAKKFAGVPARSVAHPAVFRGQAQKHKLLG</sequence>